<evidence type="ECO:0000313" key="3">
    <source>
        <dbReference type="EMBL" id="KUG26813.1"/>
    </source>
</evidence>
<gene>
    <name evidence="3" type="ORF">ASZ90_003329</name>
</gene>
<organism evidence="3">
    <name type="scientific">hydrocarbon metagenome</name>
    <dbReference type="NCBI Taxonomy" id="938273"/>
    <lineage>
        <taxon>unclassified sequences</taxon>
        <taxon>metagenomes</taxon>
        <taxon>ecological metagenomes</taxon>
    </lineage>
</organism>
<keyword evidence="2" id="KW-0472">Membrane</keyword>
<keyword evidence="2" id="KW-0812">Transmembrane</keyword>
<accession>A0A0W8G112</accession>
<reference evidence="3" key="1">
    <citation type="journal article" date="2015" name="Proc. Natl. Acad. Sci. U.S.A.">
        <title>Networks of energetic and metabolic interactions define dynamics in microbial communities.</title>
        <authorList>
            <person name="Embree M."/>
            <person name="Liu J.K."/>
            <person name="Al-Bassam M.M."/>
            <person name="Zengler K."/>
        </authorList>
    </citation>
    <scope>NUCLEOTIDE SEQUENCE</scope>
</reference>
<sequence>MKIKQSILLIVLVVFTHVLLAQSDYQKVEDFKLRITQLSGEINNASSAEELDSLKTIVNYFKKLYENDKELLDKSLYPENYTSTFTKLENEIESRRVGLSQISELQEEVLILKSEIQIMNERNADLLSRIKEYQAIGGKDTKSLTELRNLVDDLRKSLKQRDELVRSIVDSLLSDFIKHPMALNAAEKQNIFDKIETGNLFYNIEKTVRDNMDFLNVTELDPQDLGELKEDQVRFYNMWKKMGPRLADVYIERGQRAGEVAYITNLFAQWNQKLDAQIWERVHRTLKEDNVQVSRFQDGNEFTRVMKEYINERKLDASENEFNNFEDLVWTRSLKTDWIPILVDNGMVTVQQRDEIQEAVDEWSELYDSETSVYWYIAILVIIILFLIIFIPKWKKKNKPLAEQ</sequence>
<dbReference type="EMBL" id="LNQE01000400">
    <property type="protein sequence ID" value="KUG26813.1"/>
    <property type="molecule type" value="Genomic_DNA"/>
</dbReference>
<comment type="caution">
    <text evidence="3">The sequence shown here is derived from an EMBL/GenBank/DDBJ whole genome shotgun (WGS) entry which is preliminary data.</text>
</comment>
<protein>
    <submittedName>
        <fullName evidence="3">Uncharacterized protein</fullName>
    </submittedName>
</protein>
<keyword evidence="2" id="KW-1133">Transmembrane helix</keyword>
<dbReference type="AlphaFoldDB" id="A0A0W8G112"/>
<feature type="transmembrane region" description="Helical" evidence="2">
    <location>
        <begin position="373"/>
        <end position="391"/>
    </location>
</feature>
<proteinExistence type="predicted"/>
<evidence type="ECO:0000256" key="1">
    <source>
        <dbReference type="SAM" id="Coils"/>
    </source>
</evidence>
<name>A0A0W8G112_9ZZZZ</name>
<feature type="coiled-coil region" evidence="1">
    <location>
        <begin position="102"/>
        <end position="136"/>
    </location>
</feature>
<keyword evidence="1" id="KW-0175">Coiled coil</keyword>
<evidence type="ECO:0000256" key="2">
    <source>
        <dbReference type="SAM" id="Phobius"/>
    </source>
</evidence>